<dbReference type="EMBL" id="AMQN01011117">
    <property type="status" value="NOT_ANNOTATED_CDS"/>
    <property type="molecule type" value="Genomic_DNA"/>
</dbReference>
<evidence type="ECO:0000256" key="7">
    <source>
        <dbReference type="ARBA" id="ARBA00023128"/>
    </source>
</evidence>
<feature type="transmembrane region" description="Helical" evidence="12">
    <location>
        <begin position="15"/>
        <end position="35"/>
    </location>
</feature>
<comment type="similarity">
    <text evidence="9">Belongs to the Tom70 family.</text>
</comment>
<evidence type="ECO:0000256" key="6">
    <source>
        <dbReference type="ARBA" id="ARBA00022989"/>
    </source>
</evidence>
<sequence length="622" mass="68381">MAEKSSSVTEGIPKWQIAAAVGTPIVVGLAGYWYFRRRKARRPRQGSDKGSGADATPKEQEGWIAPGTPAVGPAQAAVTGDCNSGPLQAAQAAKAKGNKYFKGGKYDSAITCYTEAIALCPPANSAEIATFYQNRAAAYEQLKSYENVIEDCTKALELNSKYVKAMFRRAKACEVTGKLGLCLEDVTAVCILENFQNQHSVLVADRVLKELGKQRAQEAYKDRQPVAPSSQFIRTYFSAFANDPILENLKEKLAAVESAYKPAAPEPKEAEASQAEEEVKESGDDAGASSAEELDQEEQACTEKYLILLRSLAQENYTGVIEKCRAVIDAGSKCRYVPEALLLHATFLLLHGEGEKAATELTELLARTDLTPRIRSNALIKKGSLHMQNGLQAEALEEFAAAVKVDPKNSDIYHHRGQLHLLIDKVEAAVSDFEHSVSLRPEFAIAYVQKCYTEYRLAFTNRSPLQMQNALKSFEETIAKFPDCSEGYALYGQALNDQQMYEKANETFQKAISLEPDNGNIYVHKGLLQLQWKQDIEEAARLMNKALEVDRGCEFAYETLGTIEIQRGNIDTAISLFDQAIKLAKTQVEMAHLFSLKEAALTQNKVARRLGMAAPLGASMMG</sequence>
<evidence type="ECO:0000256" key="8">
    <source>
        <dbReference type="ARBA" id="ARBA00023136"/>
    </source>
</evidence>
<reference evidence="15" key="1">
    <citation type="submission" date="2012-12" db="EMBL/GenBank/DDBJ databases">
        <authorList>
            <person name="Hellsten U."/>
            <person name="Grimwood J."/>
            <person name="Chapman J.A."/>
            <person name="Shapiro H."/>
            <person name="Aerts A."/>
            <person name="Otillar R.P."/>
            <person name="Terry A.Y."/>
            <person name="Boore J.L."/>
            <person name="Simakov O."/>
            <person name="Marletaz F."/>
            <person name="Cho S.-J."/>
            <person name="Edsinger-Gonzales E."/>
            <person name="Havlak P."/>
            <person name="Kuo D.-H."/>
            <person name="Larsson T."/>
            <person name="Lv J."/>
            <person name="Arendt D."/>
            <person name="Savage R."/>
            <person name="Osoegawa K."/>
            <person name="de Jong P."/>
            <person name="Lindberg D.R."/>
            <person name="Seaver E.C."/>
            <person name="Weisblat D.A."/>
            <person name="Putnam N.H."/>
            <person name="Grigoriev I.V."/>
            <person name="Rokhsar D.S."/>
        </authorList>
    </citation>
    <scope>NUCLEOTIDE SEQUENCE</scope>
    <source>
        <strain evidence="15">I ESC-2004</strain>
    </source>
</reference>
<dbReference type="GO" id="GO:0005741">
    <property type="term" value="C:mitochondrial outer membrane"/>
    <property type="evidence" value="ECO:0007669"/>
    <property type="project" value="UniProtKB-SubCell"/>
</dbReference>
<keyword evidence="8 12" id="KW-0472">Membrane</keyword>
<evidence type="ECO:0000256" key="11">
    <source>
        <dbReference type="SAM" id="MobiDB-lite"/>
    </source>
</evidence>
<keyword evidence="15" id="KW-1185">Reference proteome</keyword>
<dbReference type="PANTHER" id="PTHR46208">
    <property type="entry name" value="MITOCHONDRIAL IMPORT RECEPTOR SUBUNIT TOM70"/>
    <property type="match status" value="1"/>
</dbReference>
<dbReference type="OrthoDB" id="66418at2759"/>
<feature type="repeat" description="TPR" evidence="10">
    <location>
        <begin position="376"/>
        <end position="409"/>
    </location>
</feature>
<dbReference type="GO" id="GO:0030150">
    <property type="term" value="P:protein import into mitochondrial matrix"/>
    <property type="evidence" value="ECO:0007669"/>
    <property type="project" value="TreeGrafter"/>
</dbReference>
<dbReference type="EMBL" id="KB308694">
    <property type="protein sequence ID" value="ELT97004.1"/>
    <property type="molecule type" value="Genomic_DNA"/>
</dbReference>
<protein>
    <recommendedName>
        <fullName evidence="16">Mitochondrial import receptor subunit TOM70</fullName>
    </recommendedName>
</protein>
<feature type="repeat" description="TPR" evidence="10">
    <location>
        <begin position="554"/>
        <end position="587"/>
    </location>
</feature>
<accession>R7TTJ9</accession>
<name>R7TTJ9_CAPTE</name>
<keyword evidence="5 10" id="KW-0802">TPR repeat</keyword>
<evidence type="ECO:0000256" key="9">
    <source>
        <dbReference type="ARBA" id="ARBA00038030"/>
    </source>
</evidence>
<keyword evidence="6 12" id="KW-1133">Transmembrane helix</keyword>
<dbReference type="STRING" id="283909.R7TTJ9"/>
<dbReference type="GO" id="GO:0045039">
    <property type="term" value="P:protein insertion into mitochondrial inner membrane"/>
    <property type="evidence" value="ECO:0007669"/>
    <property type="project" value="TreeGrafter"/>
</dbReference>
<reference evidence="13 15" key="2">
    <citation type="journal article" date="2013" name="Nature">
        <title>Insights into bilaterian evolution from three spiralian genomes.</title>
        <authorList>
            <person name="Simakov O."/>
            <person name="Marletaz F."/>
            <person name="Cho S.J."/>
            <person name="Edsinger-Gonzales E."/>
            <person name="Havlak P."/>
            <person name="Hellsten U."/>
            <person name="Kuo D.H."/>
            <person name="Larsson T."/>
            <person name="Lv J."/>
            <person name="Arendt D."/>
            <person name="Savage R."/>
            <person name="Osoegawa K."/>
            <person name="de Jong P."/>
            <person name="Grimwood J."/>
            <person name="Chapman J.A."/>
            <person name="Shapiro H."/>
            <person name="Aerts A."/>
            <person name="Otillar R.P."/>
            <person name="Terry A.Y."/>
            <person name="Boore J.L."/>
            <person name="Grigoriev I.V."/>
            <person name="Lindberg D.R."/>
            <person name="Seaver E.C."/>
            <person name="Weisblat D.A."/>
            <person name="Putnam N.H."/>
            <person name="Rokhsar D.S."/>
        </authorList>
    </citation>
    <scope>NUCLEOTIDE SEQUENCE</scope>
    <source>
        <strain evidence="13 15">I ESC-2004</strain>
    </source>
</reference>
<evidence type="ECO:0000256" key="4">
    <source>
        <dbReference type="ARBA" id="ARBA00022787"/>
    </source>
</evidence>
<keyword evidence="4" id="KW-1000">Mitochondrion outer membrane</keyword>
<dbReference type="SMART" id="SM00028">
    <property type="entry name" value="TPR"/>
    <property type="match status" value="8"/>
</dbReference>
<dbReference type="HOGENOM" id="CLU_017516_2_0_1"/>
<feature type="repeat" description="TPR" evidence="10">
    <location>
        <begin position="485"/>
        <end position="518"/>
    </location>
</feature>
<evidence type="ECO:0000256" key="1">
    <source>
        <dbReference type="ARBA" id="ARBA00004572"/>
    </source>
</evidence>
<dbReference type="GO" id="GO:0030943">
    <property type="term" value="F:mitochondrion targeting sequence binding"/>
    <property type="evidence" value="ECO:0007669"/>
    <property type="project" value="TreeGrafter"/>
</dbReference>
<reference evidence="14" key="3">
    <citation type="submission" date="2015-06" db="UniProtKB">
        <authorList>
            <consortium name="EnsemblMetazoa"/>
        </authorList>
    </citation>
    <scope>IDENTIFICATION</scope>
</reference>
<evidence type="ECO:0000256" key="2">
    <source>
        <dbReference type="ARBA" id="ARBA00022692"/>
    </source>
</evidence>
<keyword evidence="2 12" id="KW-0812">Transmembrane</keyword>
<dbReference type="SUPFAM" id="SSF48452">
    <property type="entry name" value="TPR-like"/>
    <property type="match status" value="2"/>
</dbReference>
<dbReference type="Proteomes" id="UP000014760">
    <property type="component" value="Unassembled WGS sequence"/>
</dbReference>
<keyword evidence="7" id="KW-0496">Mitochondrion</keyword>
<evidence type="ECO:0000313" key="13">
    <source>
        <dbReference type="EMBL" id="ELT97004.1"/>
    </source>
</evidence>
<dbReference type="InterPro" id="IPR011990">
    <property type="entry name" value="TPR-like_helical_dom_sf"/>
</dbReference>
<keyword evidence="3" id="KW-0677">Repeat</keyword>
<dbReference type="GO" id="GO:0008320">
    <property type="term" value="F:protein transmembrane transporter activity"/>
    <property type="evidence" value="ECO:0007669"/>
    <property type="project" value="TreeGrafter"/>
</dbReference>
<comment type="subcellular location">
    <subcellularLocation>
        <location evidence="1">Mitochondrion outer membrane</location>
        <topology evidence="1">Single-pass membrane protein</topology>
    </subcellularLocation>
</comment>
<evidence type="ECO:0000256" key="5">
    <source>
        <dbReference type="ARBA" id="ARBA00022803"/>
    </source>
</evidence>
<feature type="repeat" description="TPR" evidence="10">
    <location>
        <begin position="410"/>
        <end position="443"/>
    </location>
</feature>
<dbReference type="PANTHER" id="PTHR46208:SF1">
    <property type="entry name" value="MITOCHONDRIAL IMPORT RECEPTOR SUBUNIT TOM70"/>
    <property type="match status" value="1"/>
</dbReference>
<dbReference type="Pfam" id="PF13181">
    <property type="entry name" value="TPR_8"/>
    <property type="match status" value="1"/>
</dbReference>
<dbReference type="AlphaFoldDB" id="R7TTJ9"/>
<dbReference type="EnsemblMetazoa" id="CapteT174469">
    <property type="protein sequence ID" value="CapteP174469"/>
    <property type="gene ID" value="CapteG174469"/>
</dbReference>
<evidence type="ECO:0000313" key="14">
    <source>
        <dbReference type="EnsemblMetazoa" id="CapteP174469"/>
    </source>
</evidence>
<dbReference type="InterPro" id="IPR019734">
    <property type="entry name" value="TPR_rpt"/>
</dbReference>
<dbReference type="OMA" id="QWRGDIE"/>
<evidence type="ECO:0000256" key="12">
    <source>
        <dbReference type="SAM" id="Phobius"/>
    </source>
</evidence>
<dbReference type="EMBL" id="AMQN01011116">
    <property type="status" value="NOT_ANNOTATED_CDS"/>
    <property type="molecule type" value="Genomic_DNA"/>
</dbReference>
<evidence type="ECO:0000256" key="3">
    <source>
        <dbReference type="ARBA" id="ARBA00022737"/>
    </source>
</evidence>
<evidence type="ECO:0008006" key="16">
    <source>
        <dbReference type="Google" id="ProtNLM"/>
    </source>
</evidence>
<organism evidence="13">
    <name type="scientific">Capitella teleta</name>
    <name type="common">Polychaete worm</name>
    <dbReference type="NCBI Taxonomy" id="283909"/>
    <lineage>
        <taxon>Eukaryota</taxon>
        <taxon>Metazoa</taxon>
        <taxon>Spiralia</taxon>
        <taxon>Lophotrochozoa</taxon>
        <taxon>Annelida</taxon>
        <taxon>Polychaeta</taxon>
        <taxon>Sedentaria</taxon>
        <taxon>Scolecida</taxon>
        <taxon>Capitellidae</taxon>
        <taxon>Capitella</taxon>
    </lineage>
</organism>
<evidence type="ECO:0000313" key="15">
    <source>
        <dbReference type="Proteomes" id="UP000014760"/>
    </source>
</evidence>
<gene>
    <name evidence="13" type="ORF">CAPTEDRAFT_174469</name>
</gene>
<dbReference type="Pfam" id="PF13432">
    <property type="entry name" value="TPR_16"/>
    <property type="match status" value="1"/>
</dbReference>
<feature type="repeat" description="TPR" evidence="10">
    <location>
        <begin position="90"/>
        <end position="123"/>
    </location>
</feature>
<dbReference type="PROSITE" id="PS50005">
    <property type="entry name" value="TPR"/>
    <property type="match status" value="5"/>
</dbReference>
<proteinExistence type="inferred from homology"/>
<dbReference type="Gene3D" id="1.25.40.10">
    <property type="entry name" value="Tetratricopeptide repeat domain"/>
    <property type="match status" value="2"/>
</dbReference>
<feature type="region of interest" description="Disordered" evidence="11">
    <location>
        <begin position="41"/>
        <end position="63"/>
    </location>
</feature>
<feature type="region of interest" description="Disordered" evidence="11">
    <location>
        <begin position="263"/>
        <end position="295"/>
    </location>
</feature>
<dbReference type="FunCoup" id="R7TTJ9">
    <property type="interactions" value="1194"/>
</dbReference>
<evidence type="ECO:0000256" key="10">
    <source>
        <dbReference type="PROSITE-ProRule" id="PRU00339"/>
    </source>
</evidence>
<dbReference type="Pfam" id="PF13414">
    <property type="entry name" value="TPR_11"/>
    <property type="match status" value="1"/>
</dbReference>